<feature type="transmembrane region" description="Helical" evidence="9">
    <location>
        <begin position="93"/>
        <end position="116"/>
    </location>
</feature>
<keyword evidence="12" id="KW-1185">Reference proteome</keyword>
<feature type="transmembrane region" description="Helical" evidence="9">
    <location>
        <begin position="346"/>
        <end position="363"/>
    </location>
</feature>
<evidence type="ECO:0000256" key="7">
    <source>
        <dbReference type="ARBA" id="ARBA00023251"/>
    </source>
</evidence>
<evidence type="ECO:0000256" key="1">
    <source>
        <dbReference type="ARBA" id="ARBA00004651"/>
    </source>
</evidence>
<accession>A0ABM5TDE3</accession>
<evidence type="ECO:0000256" key="8">
    <source>
        <dbReference type="SAM" id="MobiDB-lite"/>
    </source>
</evidence>
<feature type="transmembrane region" description="Helical" evidence="9">
    <location>
        <begin position="122"/>
        <end position="141"/>
    </location>
</feature>
<feature type="transmembrane region" description="Helical" evidence="9">
    <location>
        <begin position="239"/>
        <end position="262"/>
    </location>
</feature>
<dbReference type="Pfam" id="PF07690">
    <property type="entry name" value="MFS_1"/>
    <property type="match status" value="1"/>
</dbReference>
<organism evidence="11 12">
    <name type="scientific">Streptomyces incarnatus</name>
    <dbReference type="NCBI Taxonomy" id="665007"/>
    <lineage>
        <taxon>Bacteria</taxon>
        <taxon>Bacillati</taxon>
        <taxon>Actinomycetota</taxon>
        <taxon>Actinomycetes</taxon>
        <taxon>Kitasatosporales</taxon>
        <taxon>Streptomycetaceae</taxon>
        <taxon>Streptomyces</taxon>
    </lineage>
</organism>
<protein>
    <submittedName>
        <fullName evidence="11">MFS transporter</fullName>
    </submittedName>
</protein>
<keyword evidence="6 9" id="KW-0472">Membrane</keyword>
<feature type="domain" description="Major facilitator superfamily (MFS) profile" evidence="10">
    <location>
        <begin position="27"/>
        <end position="469"/>
    </location>
</feature>
<dbReference type="CDD" id="cd17321">
    <property type="entry name" value="MFS_MMR_MDR_like"/>
    <property type="match status" value="1"/>
</dbReference>
<evidence type="ECO:0000256" key="3">
    <source>
        <dbReference type="ARBA" id="ARBA00022475"/>
    </source>
</evidence>
<evidence type="ECO:0000256" key="5">
    <source>
        <dbReference type="ARBA" id="ARBA00022989"/>
    </source>
</evidence>
<dbReference type="Proteomes" id="UP000035366">
    <property type="component" value="Chromosome"/>
</dbReference>
<dbReference type="PANTHER" id="PTHR42718">
    <property type="entry name" value="MAJOR FACILITATOR SUPERFAMILY MULTIDRUG TRANSPORTER MFSC"/>
    <property type="match status" value="1"/>
</dbReference>
<evidence type="ECO:0000256" key="4">
    <source>
        <dbReference type="ARBA" id="ARBA00022692"/>
    </source>
</evidence>
<dbReference type="RefSeq" id="WP_208896911.1">
    <property type="nucleotide sequence ID" value="NZ_CP011497.1"/>
</dbReference>
<sequence length="497" mass="50219">MSTDTSSGAGPVAQSPAHAPPAAWGLVLLALVGAEFMLQLDGTIVNVALPGLQADLGLNVTSASWVLNGFFLAFGGLLLLAGRLGDVLGHRRVFLAGVALVGLASLLAGLAPNVAVLLTGRVLQGAGAAIAGPTGLALLTIEFEGERLQKAFGLYSTVTGLGAASGMILGGVLTWAGDWRWTLLVNVPVALAIVLTGARVLTRTPAPATRRSLGVASAVLVTGALVALVHGLVRASEDGWGDALTLASLGAAVVLAAALLAVDSRASEPLLPLRVFAHRERVGGFLGLILLAAVLTAFLFYVVQYLDAVLGLGPLRRGLAILPFGLGMLLTTQVLTKYLSRIGVKARGVIGLVVVVAAVLWLTRLDGASSYAADVLPPIVVLGVGVGLAIVPINMTILATSRPEDTGITAGILQTALTVGGTIGLAVLLIPFTSGSGDPAETISSLFWWATGIAAAAALVVAGFWFTGRGTSAAEQAGPGAEAAEQPAPATDPAEQR</sequence>
<feature type="transmembrane region" description="Helical" evidence="9">
    <location>
        <begin position="181"/>
        <end position="201"/>
    </location>
</feature>
<feature type="transmembrane region" description="Helical" evidence="9">
    <location>
        <begin position="60"/>
        <end position="81"/>
    </location>
</feature>
<comment type="subcellular location">
    <subcellularLocation>
        <location evidence="1">Cell membrane</location>
        <topology evidence="1">Multi-pass membrane protein</topology>
    </subcellularLocation>
</comment>
<dbReference type="Gene3D" id="1.20.1250.20">
    <property type="entry name" value="MFS general substrate transporter like domains"/>
    <property type="match status" value="1"/>
</dbReference>
<evidence type="ECO:0000259" key="10">
    <source>
        <dbReference type="PROSITE" id="PS50850"/>
    </source>
</evidence>
<feature type="transmembrane region" description="Helical" evidence="9">
    <location>
        <begin position="375"/>
        <end position="399"/>
    </location>
</feature>
<evidence type="ECO:0000313" key="12">
    <source>
        <dbReference type="Proteomes" id="UP000035366"/>
    </source>
</evidence>
<keyword evidence="7" id="KW-0046">Antibiotic resistance</keyword>
<evidence type="ECO:0000256" key="9">
    <source>
        <dbReference type="SAM" id="Phobius"/>
    </source>
</evidence>
<keyword evidence="3" id="KW-1003">Cell membrane</keyword>
<keyword evidence="4 9" id="KW-0812">Transmembrane</keyword>
<evidence type="ECO:0000256" key="2">
    <source>
        <dbReference type="ARBA" id="ARBA00022448"/>
    </source>
</evidence>
<gene>
    <name evidence="11" type="ORF">ABB07_01795</name>
</gene>
<feature type="transmembrane region" description="Helical" evidence="9">
    <location>
        <begin position="213"/>
        <end position="233"/>
    </location>
</feature>
<feature type="region of interest" description="Disordered" evidence="8">
    <location>
        <begin position="473"/>
        <end position="497"/>
    </location>
</feature>
<dbReference type="SUPFAM" id="SSF103473">
    <property type="entry name" value="MFS general substrate transporter"/>
    <property type="match status" value="1"/>
</dbReference>
<dbReference type="PANTHER" id="PTHR42718:SF46">
    <property type="entry name" value="BLR6921 PROTEIN"/>
    <property type="match status" value="1"/>
</dbReference>
<reference evidence="11 12" key="1">
    <citation type="journal article" date="2015" name="ISME J.">
        <title>Draft Genome Sequence of Streptomyces incarnatus NRRL8089, which Produces the Nucleoside Antibiotic Sinefungin.</title>
        <authorList>
            <person name="Oshima K."/>
            <person name="Hattori M."/>
            <person name="Shimizu H."/>
            <person name="Fukuda K."/>
            <person name="Nemoto M."/>
            <person name="Inagaki K."/>
            <person name="Tamura T."/>
        </authorList>
    </citation>
    <scope>NUCLEOTIDE SEQUENCE [LARGE SCALE GENOMIC DNA]</scope>
    <source>
        <strain evidence="11 12">NRRL 8089</strain>
    </source>
</reference>
<feature type="transmembrane region" description="Helical" evidence="9">
    <location>
        <begin position="318"/>
        <end position="339"/>
    </location>
</feature>
<feature type="transmembrane region" description="Helical" evidence="9">
    <location>
        <begin position="21"/>
        <end position="40"/>
    </location>
</feature>
<dbReference type="PROSITE" id="PS50850">
    <property type="entry name" value="MFS"/>
    <property type="match status" value="1"/>
</dbReference>
<evidence type="ECO:0000256" key="6">
    <source>
        <dbReference type="ARBA" id="ARBA00023136"/>
    </source>
</evidence>
<proteinExistence type="predicted"/>
<feature type="transmembrane region" description="Helical" evidence="9">
    <location>
        <begin position="446"/>
        <end position="466"/>
    </location>
</feature>
<name>A0ABM5TDE3_9ACTN</name>
<keyword evidence="5 9" id="KW-1133">Transmembrane helix</keyword>
<dbReference type="Gene3D" id="1.20.1720.10">
    <property type="entry name" value="Multidrug resistance protein D"/>
    <property type="match status" value="1"/>
</dbReference>
<dbReference type="EMBL" id="CP011497">
    <property type="protein sequence ID" value="AKJ08811.1"/>
    <property type="molecule type" value="Genomic_DNA"/>
</dbReference>
<feature type="transmembrane region" description="Helical" evidence="9">
    <location>
        <begin position="153"/>
        <end position="175"/>
    </location>
</feature>
<dbReference type="InterPro" id="IPR036259">
    <property type="entry name" value="MFS_trans_sf"/>
</dbReference>
<dbReference type="InterPro" id="IPR020846">
    <property type="entry name" value="MFS_dom"/>
</dbReference>
<feature type="transmembrane region" description="Helical" evidence="9">
    <location>
        <begin position="282"/>
        <end position="306"/>
    </location>
</feature>
<keyword evidence="2" id="KW-0813">Transport</keyword>
<dbReference type="InterPro" id="IPR011701">
    <property type="entry name" value="MFS"/>
</dbReference>
<feature type="transmembrane region" description="Helical" evidence="9">
    <location>
        <begin position="411"/>
        <end position="434"/>
    </location>
</feature>
<evidence type="ECO:0000313" key="11">
    <source>
        <dbReference type="EMBL" id="AKJ08811.1"/>
    </source>
</evidence>